<dbReference type="InterPro" id="IPR000873">
    <property type="entry name" value="AMP-dep_synth/lig_dom"/>
</dbReference>
<dbReference type="GO" id="GO:0004467">
    <property type="term" value="F:long-chain fatty acid-CoA ligase activity"/>
    <property type="evidence" value="ECO:0007669"/>
    <property type="project" value="UniProtKB-EC"/>
</dbReference>
<dbReference type="PANTHER" id="PTHR43272">
    <property type="entry name" value="LONG-CHAIN-FATTY-ACID--COA LIGASE"/>
    <property type="match status" value="1"/>
</dbReference>
<accession>A0A3P6NL28</accession>
<dbReference type="Proteomes" id="UP000267096">
    <property type="component" value="Unassembled WGS sequence"/>
</dbReference>
<dbReference type="GO" id="GO:0016020">
    <property type="term" value="C:membrane"/>
    <property type="evidence" value="ECO:0007669"/>
    <property type="project" value="TreeGrafter"/>
</dbReference>
<dbReference type="AlphaFoldDB" id="A0A3P6NL28"/>
<dbReference type="PANTHER" id="PTHR43272:SF107">
    <property type="entry name" value="LONG-CHAIN-FATTY-ACID--COA LIGASE 5"/>
    <property type="match status" value="1"/>
</dbReference>
<dbReference type="EC" id="6.2.1.3" evidence="3"/>
<organism evidence="5 6">
    <name type="scientific">Anisakis simplex</name>
    <name type="common">Herring worm</name>
    <dbReference type="NCBI Taxonomy" id="6269"/>
    <lineage>
        <taxon>Eukaryota</taxon>
        <taxon>Metazoa</taxon>
        <taxon>Ecdysozoa</taxon>
        <taxon>Nematoda</taxon>
        <taxon>Chromadorea</taxon>
        <taxon>Rhabditida</taxon>
        <taxon>Spirurina</taxon>
        <taxon>Ascaridomorpha</taxon>
        <taxon>Ascaridoidea</taxon>
        <taxon>Anisakidae</taxon>
        <taxon>Anisakis</taxon>
        <taxon>Anisakis simplex complex</taxon>
    </lineage>
</organism>
<evidence type="ECO:0000256" key="2">
    <source>
        <dbReference type="ARBA" id="ARBA00022832"/>
    </source>
</evidence>
<dbReference type="InterPro" id="IPR020845">
    <property type="entry name" value="AMP-binding_CS"/>
</dbReference>
<feature type="domain" description="AMP-dependent synthetase/ligase" evidence="4">
    <location>
        <begin position="36"/>
        <end position="96"/>
    </location>
</feature>
<dbReference type="SUPFAM" id="SSF56801">
    <property type="entry name" value="Acetyl-CoA synthetase-like"/>
    <property type="match status" value="1"/>
</dbReference>
<gene>
    <name evidence="5" type="ORF">ASIM_LOCUS5246</name>
</gene>
<protein>
    <recommendedName>
        <fullName evidence="3">long-chain-fatty-acid--CoA ligase</fullName>
        <ecNumber evidence="3">6.2.1.3</ecNumber>
    </recommendedName>
</protein>
<proteinExistence type="predicted"/>
<dbReference type="GO" id="GO:0005783">
    <property type="term" value="C:endoplasmic reticulum"/>
    <property type="evidence" value="ECO:0007669"/>
    <property type="project" value="TreeGrafter"/>
</dbReference>
<keyword evidence="1" id="KW-0436">Ligase</keyword>
<evidence type="ECO:0000313" key="6">
    <source>
        <dbReference type="Proteomes" id="UP000267096"/>
    </source>
</evidence>
<keyword evidence="6" id="KW-1185">Reference proteome</keyword>
<keyword evidence="2" id="KW-0276">Fatty acid metabolism</keyword>
<sequence>MITNRLHCPSLKFIVIMDDCDVNIRETAKQVNIQLLSLTELEKAGRELTPKPELIEPKPSDLCTICYTSGTTGTPKGAMLTHANVIAASTSYEHFPNRKCNADVSCNSSSKENAFPKALGIFQIKHNLFLQFLRLY</sequence>
<evidence type="ECO:0000256" key="3">
    <source>
        <dbReference type="ARBA" id="ARBA00026121"/>
    </source>
</evidence>
<dbReference type="Gene3D" id="3.40.50.12780">
    <property type="entry name" value="N-terminal domain of ligase-like"/>
    <property type="match status" value="1"/>
</dbReference>
<dbReference type="PROSITE" id="PS00455">
    <property type="entry name" value="AMP_BINDING"/>
    <property type="match status" value="1"/>
</dbReference>
<reference evidence="5 6" key="1">
    <citation type="submission" date="2018-11" db="EMBL/GenBank/DDBJ databases">
        <authorList>
            <consortium name="Pathogen Informatics"/>
        </authorList>
    </citation>
    <scope>NUCLEOTIDE SEQUENCE [LARGE SCALE GENOMIC DNA]</scope>
</reference>
<evidence type="ECO:0000259" key="4">
    <source>
        <dbReference type="Pfam" id="PF00501"/>
    </source>
</evidence>
<keyword evidence="2" id="KW-0443">Lipid metabolism</keyword>
<evidence type="ECO:0000256" key="1">
    <source>
        <dbReference type="ARBA" id="ARBA00022598"/>
    </source>
</evidence>
<dbReference type="InterPro" id="IPR042099">
    <property type="entry name" value="ANL_N_sf"/>
</dbReference>
<name>A0A3P6NL28_ANISI</name>
<evidence type="ECO:0000313" key="5">
    <source>
        <dbReference type="EMBL" id="VDK25212.1"/>
    </source>
</evidence>
<dbReference type="Pfam" id="PF00501">
    <property type="entry name" value="AMP-binding"/>
    <property type="match status" value="1"/>
</dbReference>
<dbReference type="EMBL" id="UYRR01010049">
    <property type="protein sequence ID" value="VDK25212.1"/>
    <property type="molecule type" value="Genomic_DNA"/>
</dbReference>
<dbReference type="OrthoDB" id="1700726at2759"/>